<accession>A0ABW1JXU3</accession>
<keyword evidence="3" id="KW-1003">Cell membrane</keyword>
<dbReference type="RefSeq" id="WP_378608394.1">
    <property type="nucleotide sequence ID" value="NZ_JBHSQN010000013.1"/>
</dbReference>
<keyword evidence="13" id="KW-1185">Reference proteome</keyword>
<dbReference type="InterPro" id="IPR050429">
    <property type="entry name" value="PTS_Glucose_EIICBA"/>
</dbReference>
<keyword evidence="7 10" id="KW-1133">Transmembrane helix</keyword>
<name>A0ABW1JXU3_9NOCA</name>
<evidence type="ECO:0000256" key="1">
    <source>
        <dbReference type="ARBA" id="ARBA00004651"/>
    </source>
</evidence>
<proteinExistence type="predicted"/>
<evidence type="ECO:0000256" key="6">
    <source>
        <dbReference type="ARBA" id="ARBA00022692"/>
    </source>
</evidence>
<evidence type="ECO:0000259" key="11">
    <source>
        <dbReference type="PROSITE" id="PS51103"/>
    </source>
</evidence>
<dbReference type="Pfam" id="PF02378">
    <property type="entry name" value="PTS_EIIC"/>
    <property type="match status" value="1"/>
</dbReference>
<evidence type="ECO:0000256" key="5">
    <source>
        <dbReference type="ARBA" id="ARBA00022683"/>
    </source>
</evidence>
<feature type="compositionally biased region" description="Basic and acidic residues" evidence="9">
    <location>
        <begin position="439"/>
        <end position="452"/>
    </location>
</feature>
<sequence length="452" mass="47975">MTASTDTAPKESKVFAGLQRLGRSLMLPIAVLPAAGILLRVGQDDLLGRFSALESTASVISAAGQAVFTWLPLIFAVGIAIGWAKKADGSTALAALVGYMVINGVFEAMSPIVLEGKTDAKGAQALINYGVLGGIVMGLLSAVLWQRFYRTKLPDFLGFFNGRRLVPILTAVTGLVVGVGMAFIYPAFNSALTWVGETVADNSVVGGGIYGAANRLLIPTGLHHILNSTVWFLVGDYTDASGQLVRGDLNRFFAGDPTAGTFMTGFFPIMMFALPAAALAIWRNARPSQKKLVGGIMLSTGLTAFVTGITEPLEFSFMFVAWPLYVVHAILTGTSMALVNALGIHDGFTFSAGAIDYLLNFGKATDAWLLIPIGLGYAVIYYVLFSFVIKKWNLRTPGREAETDVEAGVPDTAEAEAQTALTATGDTRTDAPSVAEVETELRKTLDKKPEGE</sequence>
<dbReference type="EMBL" id="JBHSQN010000013">
    <property type="protein sequence ID" value="MFC6013438.1"/>
    <property type="molecule type" value="Genomic_DNA"/>
</dbReference>
<dbReference type="InterPro" id="IPR003352">
    <property type="entry name" value="PTS_EIIC"/>
</dbReference>
<feature type="transmembrane region" description="Helical" evidence="10">
    <location>
        <begin position="259"/>
        <end position="280"/>
    </location>
</feature>
<keyword evidence="2" id="KW-0813">Transport</keyword>
<evidence type="ECO:0000256" key="7">
    <source>
        <dbReference type="ARBA" id="ARBA00022989"/>
    </source>
</evidence>
<dbReference type="PANTHER" id="PTHR30009:SF4">
    <property type="entry name" value="PTS SYSTEM N-ACETYLGLUCOSAMINE-SPECIFIC EIICBA COMPONENT"/>
    <property type="match status" value="1"/>
</dbReference>
<evidence type="ECO:0000256" key="9">
    <source>
        <dbReference type="SAM" id="MobiDB-lite"/>
    </source>
</evidence>
<dbReference type="PROSITE" id="PS51103">
    <property type="entry name" value="PTS_EIIC_TYPE_1"/>
    <property type="match status" value="1"/>
</dbReference>
<feature type="transmembrane region" description="Helical" evidence="10">
    <location>
        <begin position="93"/>
        <end position="114"/>
    </location>
</feature>
<evidence type="ECO:0000313" key="13">
    <source>
        <dbReference type="Proteomes" id="UP001596223"/>
    </source>
</evidence>
<dbReference type="PANTHER" id="PTHR30009">
    <property type="entry name" value="CYTOCHROME C-TYPE SYNTHESIS PROTEIN AND PTS TRANSMEMBRANE COMPONENT"/>
    <property type="match status" value="1"/>
</dbReference>
<evidence type="ECO:0000313" key="12">
    <source>
        <dbReference type="EMBL" id="MFC6013438.1"/>
    </source>
</evidence>
<dbReference type="InterPro" id="IPR013013">
    <property type="entry name" value="PTS_EIIC_1"/>
</dbReference>
<comment type="caution">
    <text evidence="12">The sequence shown here is derived from an EMBL/GenBank/DDBJ whole genome shotgun (WGS) entry which is preliminary data.</text>
</comment>
<keyword evidence="5" id="KW-0598">Phosphotransferase system</keyword>
<evidence type="ECO:0000256" key="2">
    <source>
        <dbReference type="ARBA" id="ARBA00022448"/>
    </source>
</evidence>
<comment type="subcellular location">
    <subcellularLocation>
        <location evidence="1">Cell membrane</location>
        <topology evidence="1">Multi-pass membrane protein</topology>
    </subcellularLocation>
</comment>
<feature type="domain" description="PTS EIIC type-1" evidence="11">
    <location>
        <begin position="12"/>
        <end position="401"/>
    </location>
</feature>
<feature type="transmembrane region" description="Helical" evidence="10">
    <location>
        <begin position="367"/>
        <end position="389"/>
    </location>
</feature>
<organism evidence="12 13">
    <name type="scientific">Nocardia lasii</name>
    <dbReference type="NCBI Taxonomy" id="1616107"/>
    <lineage>
        <taxon>Bacteria</taxon>
        <taxon>Bacillati</taxon>
        <taxon>Actinomycetota</taxon>
        <taxon>Actinomycetes</taxon>
        <taxon>Mycobacteriales</taxon>
        <taxon>Nocardiaceae</taxon>
        <taxon>Nocardia</taxon>
    </lineage>
</organism>
<feature type="transmembrane region" description="Helical" evidence="10">
    <location>
        <begin position="165"/>
        <end position="188"/>
    </location>
</feature>
<reference evidence="13" key="1">
    <citation type="journal article" date="2019" name="Int. J. Syst. Evol. Microbiol.">
        <title>The Global Catalogue of Microorganisms (GCM) 10K type strain sequencing project: providing services to taxonomists for standard genome sequencing and annotation.</title>
        <authorList>
            <consortium name="The Broad Institute Genomics Platform"/>
            <consortium name="The Broad Institute Genome Sequencing Center for Infectious Disease"/>
            <person name="Wu L."/>
            <person name="Ma J."/>
        </authorList>
    </citation>
    <scope>NUCLEOTIDE SEQUENCE [LARGE SCALE GENOMIC DNA]</scope>
    <source>
        <strain evidence="13">CCUG 36956</strain>
    </source>
</reference>
<feature type="transmembrane region" description="Helical" evidence="10">
    <location>
        <begin position="21"/>
        <end position="39"/>
    </location>
</feature>
<evidence type="ECO:0000256" key="4">
    <source>
        <dbReference type="ARBA" id="ARBA00022597"/>
    </source>
</evidence>
<keyword evidence="4" id="KW-0762">Sugar transport</keyword>
<keyword evidence="8 10" id="KW-0472">Membrane</keyword>
<dbReference type="Proteomes" id="UP001596223">
    <property type="component" value="Unassembled WGS sequence"/>
</dbReference>
<protein>
    <submittedName>
        <fullName evidence="12">PTS transporter subunit EIIC</fullName>
    </submittedName>
</protein>
<keyword evidence="6 10" id="KW-0812">Transmembrane</keyword>
<feature type="transmembrane region" description="Helical" evidence="10">
    <location>
        <begin position="59"/>
        <end position="81"/>
    </location>
</feature>
<evidence type="ECO:0000256" key="10">
    <source>
        <dbReference type="SAM" id="Phobius"/>
    </source>
</evidence>
<gene>
    <name evidence="12" type="ORF">ACFP3H_20480</name>
</gene>
<feature type="transmembrane region" description="Helical" evidence="10">
    <location>
        <begin position="126"/>
        <end position="145"/>
    </location>
</feature>
<evidence type="ECO:0000256" key="3">
    <source>
        <dbReference type="ARBA" id="ARBA00022475"/>
    </source>
</evidence>
<evidence type="ECO:0000256" key="8">
    <source>
        <dbReference type="ARBA" id="ARBA00023136"/>
    </source>
</evidence>
<feature type="region of interest" description="Disordered" evidence="9">
    <location>
        <begin position="420"/>
        <end position="452"/>
    </location>
</feature>